<evidence type="ECO:0000256" key="8">
    <source>
        <dbReference type="ARBA" id="ARBA00032824"/>
    </source>
</evidence>
<dbReference type="Pfam" id="PF00578">
    <property type="entry name" value="AhpC-TSA"/>
    <property type="match status" value="1"/>
</dbReference>
<dbReference type="EC" id="1.11.1.24" evidence="2"/>
<dbReference type="EMBL" id="CP029347">
    <property type="protein sequence ID" value="AWL13349.1"/>
    <property type="molecule type" value="Genomic_DNA"/>
</dbReference>
<keyword evidence="15" id="KW-1185">Reference proteome</keyword>
<sequence>MRLIISVLFCATLAFSSHSFSFDRSQVAVAPEHVSPLLNGQTVPDANLTTLTGAEVSLRDVVQQKPTVILFYRGGWCPYCNAQLAEFAKVEQQIADLGYQILAVSPETPERLRQQSFDTGYGATLLSDHDLDVIRAFGLAFFLDDKTAQRYREAKGNVFATLPSDNRIVLPVPAAYIIDTQGLIRFQYVNPNYKVRVSPQLMYHAAKEALEQD</sequence>
<dbReference type="GO" id="GO:0045454">
    <property type="term" value="P:cell redox homeostasis"/>
    <property type="evidence" value="ECO:0007669"/>
    <property type="project" value="TreeGrafter"/>
</dbReference>
<evidence type="ECO:0000256" key="1">
    <source>
        <dbReference type="ARBA" id="ARBA00003330"/>
    </source>
</evidence>
<keyword evidence="3 14" id="KW-0575">Peroxidase</keyword>
<name>A0A2S2E6W3_9ALTE</name>
<evidence type="ECO:0000256" key="6">
    <source>
        <dbReference type="ARBA" id="ARBA00023157"/>
    </source>
</evidence>
<reference evidence="14 15" key="1">
    <citation type="submission" date="2018-05" db="EMBL/GenBank/DDBJ databases">
        <title>Salinimonas sp. HMF8227 Genome sequencing and assembly.</title>
        <authorList>
            <person name="Kang H."/>
            <person name="Kang J."/>
            <person name="Cha I."/>
            <person name="Kim H."/>
            <person name="Joh K."/>
        </authorList>
    </citation>
    <scope>NUCLEOTIDE SEQUENCE [LARGE SCALE GENOMIC DNA]</scope>
    <source>
        <strain evidence="14 15">HMF8227</strain>
    </source>
</reference>
<dbReference type="OrthoDB" id="9809746at2"/>
<evidence type="ECO:0000256" key="5">
    <source>
        <dbReference type="ARBA" id="ARBA00023002"/>
    </source>
</evidence>
<dbReference type="PANTHER" id="PTHR42801:SF7">
    <property type="entry name" value="SLL1159 PROTEIN"/>
    <property type="match status" value="1"/>
</dbReference>
<dbReference type="GO" id="GO:0005737">
    <property type="term" value="C:cytoplasm"/>
    <property type="evidence" value="ECO:0007669"/>
    <property type="project" value="TreeGrafter"/>
</dbReference>
<feature type="signal peptide" evidence="12">
    <location>
        <begin position="1"/>
        <end position="21"/>
    </location>
</feature>
<gene>
    <name evidence="14" type="ORF">HMF8227_02901</name>
</gene>
<feature type="domain" description="Thioredoxin" evidence="13">
    <location>
        <begin position="37"/>
        <end position="211"/>
    </location>
</feature>
<keyword evidence="7" id="KW-0676">Redox-active center</keyword>
<dbReference type="Gene3D" id="3.40.30.10">
    <property type="entry name" value="Glutaredoxin"/>
    <property type="match status" value="1"/>
</dbReference>
<dbReference type="GO" id="GO:0034599">
    <property type="term" value="P:cellular response to oxidative stress"/>
    <property type="evidence" value="ECO:0007669"/>
    <property type="project" value="TreeGrafter"/>
</dbReference>
<dbReference type="InterPro" id="IPR050924">
    <property type="entry name" value="Peroxiredoxin_BCP/PrxQ"/>
</dbReference>
<keyword evidence="6" id="KW-1015">Disulfide bond</keyword>
<evidence type="ECO:0000256" key="12">
    <source>
        <dbReference type="SAM" id="SignalP"/>
    </source>
</evidence>
<organism evidence="14 15">
    <name type="scientific">Saliniradius amylolyticus</name>
    <dbReference type="NCBI Taxonomy" id="2183582"/>
    <lineage>
        <taxon>Bacteria</taxon>
        <taxon>Pseudomonadati</taxon>
        <taxon>Pseudomonadota</taxon>
        <taxon>Gammaproteobacteria</taxon>
        <taxon>Alteromonadales</taxon>
        <taxon>Alteromonadaceae</taxon>
        <taxon>Saliniradius</taxon>
    </lineage>
</organism>
<keyword evidence="4" id="KW-0049">Antioxidant</keyword>
<evidence type="ECO:0000313" key="15">
    <source>
        <dbReference type="Proteomes" id="UP000245728"/>
    </source>
</evidence>
<comment type="similarity">
    <text evidence="9">Belongs to the peroxiredoxin family. BCP/PrxQ subfamily.</text>
</comment>
<dbReference type="KEGG" id="salh:HMF8227_02901"/>
<dbReference type="InterPro" id="IPR000866">
    <property type="entry name" value="AhpC/TSA"/>
</dbReference>
<evidence type="ECO:0000256" key="2">
    <source>
        <dbReference type="ARBA" id="ARBA00013017"/>
    </source>
</evidence>
<dbReference type="AlphaFoldDB" id="A0A2S2E6W3"/>
<dbReference type="InterPro" id="IPR036249">
    <property type="entry name" value="Thioredoxin-like_sf"/>
</dbReference>
<protein>
    <recommendedName>
        <fullName evidence="2">thioredoxin-dependent peroxiredoxin</fullName>
        <ecNumber evidence="2">1.11.1.24</ecNumber>
    </recommendedName>
    <alternativeName>
        <fullName evidence="8">Thioredoxin peroxidase</fullName>
    </alternativeName>
    <alternativeName>
        <fullName evidence="10">Thioredoxin-dependent peroxiredoxin Bcp</fullName>
    </alternativeName>
</protein>
<accession>A0A2S2E6W3</accession>
<keyword evidence="5 14" id="KW-0560">Oxidoreductase</keyword>
<dbReference type="InterPro" id="IPR013766">
    <property type="entry name" value="Thioredoxin_domain"/>
</dbReference>
<evidence type="ECO:0000256" key="4">
    <source>
        <dbReference type="ARBA" id="ARBA00022862"/>
    </source>
</evidence>
<evidence type="ECO:0000256" key="10">
    <source>
        <dbReference type="ARBA" id="ARBA00042639"/>
    </source>
</evidence>
<evidence type="ECO:0000256" key="9">
    <source>
        <dbReference type="ARBA" id="ARBA00038489"/>
    </source>
</evidence>
<feature type="chain" id="PRO_5015702522" description="thioredoxin-dependent peroxiredoxin" evidence="12">
    <location>
        <begin position="22"/>
        <end position="213"/>
    </location>
</feature>
<evidence type="ECO:0000256" key="3">
    <source>
        <dbReference type="ARBA" id="ARBA00022559"/>
    </source>
</evidence>
<dbReference type="CDD" id="cd02970">
    <property type="entry name" value="PRX_like2"/>
    <property type="match status" value="1"/>
</dbReference>
<dbReference type="GO" id="GO:0008379">
    <property type="term" value="F:thioredoxin peroxidase activity"/>
    <property type="evidence" value="ECO:0007669"/>
    <property type="project" value="TreeGrafter"/>
</dbReference>
<evidence type="ECO:0000256" key="7">
    <source>
        <dbReference type="ARBA" id="ARBA00023284"/>
    </source>
</evidence>
<dbReference type="PROSITE" id="PS51352">
    <property type="entry name" value="THIOREDOXIN_2"/>
    <property type="match status" value="1"/>
</dbReference>
<evidence type="ECO:0000256" key="11">
    <source>
        <dbReference type="ARBA" id="ARBA00049091"/>
    </source>
</evidence>
<keyword evidence="12" id="KW-0732">Signal</keyword>
<comment type="catalytic activity">
    <reaction evidence="11">
        <text>a hydroperoxide + [thioredoxin]-dithiol = an alcohol + [thioredoxin]-disulfide + H2O</text>
        <dbReference type="Rhea" id="RHEA:62620"/>
        <dbReference type="Rhea" id="RHEA-COMP:10698"/>
        <dbReference type="Rhea" id="RHEA-COMP:10700"/>
        <dbReference type="ChEBI" id="CHEBI:15377"/>
        <dbReference type="ChEBI" id="CHEBI:29950"/>
        <dbReference type="ChEBI" id="CHEBI:30879"/>
        <dbReference type="ChEBI" id="CHEBI:35924"/>
        <dbReference type="ChEBI" id="CHEBI:50058"/>
        <dbReference type="EC" id="1.11.1.24"/>
    </reaction>
</comment>
<dbReference type="RefSeq" id="WP_109340851.1">
    <property type="nucleotide sequence ID" value="NZ_CP029347.1"/>
</dbReference>
<dbReference type="PANTHER" id="PTHR42801">
    <property type="entry name" value="THIOREDOXIN-DEPENDENT PEROXIDE REDUCTASE"/>
    <property type="match status" value="1"/>
</dbReference>
<comment type="function">
    <text evidence="1">Thiol-specific peroxidase that catalyzes the reduction of hydrogen peroxide and organic hydroperoxides to water and alcohols, respectively. Plays a role in cell protection against oxidative stress by detoxifying peroxides and as sensor of hydrogen peroxide-mediated signaling events.</text>
</comment>
<dbReference type="SUPFAM" id="SSF52833">
    <property type="entry name" value="Thioredoxin-like"/>
    <property type="match status" value="1"/>
</dbReference>
<evidence type="ECO:0000259" key="13">
    <source>
        <dbReference type="PROSITE" id="PS51352"/>
    </source>
</evidence>
<evidence type="ECO:0000313" key="14">
    <source>
        <dbReference type="EMBL" id="AWL13349.1"/>
    </source>
</evidence>
<proteinExistence type="inferred from homology"/>
<dbReference type="Proteomes" id="UP000245728">
    <property type="component" value="Chromosome"/>
</dbReference>